<evidence type="ECO:0000256" key="2">
    <source>
        <dbReference type="ARBA" id="ARBA00023172"/>
    </source>
</evidence>
<proteinExistence type="predicted"/>
<dbReference type="GO" id="GO:0006310">
    <property type="term" value="P:DNA recombination"/>
    <property type="evidence" value="ECO:0007669"/>
    <property type="project" value="UniProtKB-KW"/>
</dbReference>
<dbReference type="InterPro" id="IPR024456">
    <property type="entry name" value="Integrase_catalytic_putative"/>
</dbReference>
<keyword evidence="2" id="KW-0233">DNA recombination</keyword>
<evidence type="ECO:0000313" key="5">
    <source>
        <dbReference type="Proteomes" id="UP000267400"/>
    </source>
</evidence>
<dbReference type="GO" id="GO:0015074">
    <property type="term" value="P:DNA integration"/>
    <property type="evidence" value="ECO:0007669"/>
    <property type="project" value="InterPro"/>
</dbReference>
<evidence type="ECO:0000259" key="3">
    <source>
        <dbReference type="Pfam" id="PF12835"/>
    </source>
</evidence>
<keyword evidence="1" id="KW-0238">DNA-binding</keyword>
<dbReference type="OrthoDB" id="5394387at2"/>
<dbReference type="Proteomes" id="UP000267400">
    <property type="component" value="Unassembled WGS sequence"/>
</dbReference>
<name>A0A3S0JWM9_9GAMM</name>
<dbReference type="Gene3D" id="1.10.150.130">
    <property type="match status" value="1"/>
</dbReference>
<protein>
    <recommendedName>
        <fullName evidence="3">Integrase catalytic domain-containing protein</fullName>
    </recommendedName>
</protein>
<dbReference type="RefSeq" id="WP_126483075.1">
    <property type="nucleotide sequence ID" value="NZ_RXNS01000007.1"/>
</dbReference>
<dbReference type="AlphaFoldDB" id="A0A3S0JWM9"/>
<evidence type="ECO:0000256" key="1">
    <source>
        <dbReference type="ARBA" id="ARBA00023125"/>
    </source>
</evidence>
<accession>A0A3S0JWM9</accession>
<comment type="caution">
    <text evidence="4">The sequence shown here is derived from an EMBL/GenBank/DDBJ whole genome shotgun (WGS) entry which is preliminary data.</text>
</comment>
<dbReference type="GO" id="GO:0003677">
    <property type="term" value="F:DNA binding"/>
    <property type="evidence" value="ECO:0007669"/>
    <property type="project" value="UniProtKB-KW"/>
</dbReference>
<sequence length="396" mass="42441">MGRGNNFGLKTRDLAKAGRFAANAAAKRGDLGYQTAADLGDRWGRFARFCHDQGIRRMEQISRETVIAYGHQLAQGDRPLAPSTAQNAISAVNSVMGLATQGRWARVSAVADCRLAQRSSVREHAPTLDRQPVEAATEQLREAGHDRGAAVLELARELGLRSKEASLLDARRAVDQARDRGEIVVSDGTKGGRARVVPVTPAQQLTLERATQAQQDARSLIPADQSWAAWRHGGLRNAREALQAQGIPRIHDLRATYASERYAQLTGQPIPLHGGRADRDADQVARLQVAQELGHNRLEVVAAYIGGRARCPSLWRSVTGCACTLPAAARPRAGARCGALKSSSPGVAATLARSAAATCTATSGPRASPPRRLGTTGTRFGCCGVCWVDPWIHRVL</sequence>
<evidence type="ECO:0000313" key="4">
    <source>
        <dbReference type="EMBL" id="RTR04363.1"/>
    </source>
</evidence>
<dbReference type="InterPro" id="IPR011010">
    <property type="entry name" value="DNA_brk_join_enz"/>
</dbReference>
<keyword evidence="5" id="KW-1185">Reference proteome</keyword>
<reference evidence="4 5" key="1">
    <citation type="submission" date="2018-12" db="EMBL/GenBank/DDBJ databases">
        <authorList>
            <person name="Yu L."/>
        </authorList>
    </citation>
    <scope>NUCLEOTIDE SEQUENCE [LARGE SCALE GENOMIC DNA]</scope>
    <source>
        <strain evidence="4 5">11S</strain>
    </source>
</reference>
<organism evidence="4 5">
    <name type="scientific">Halomonas nitroreducens</name>
    <dbReference type="NCBI Taxonomy" id="447425"/>
    <lineage>
        <taxon>Bacteria</taxon>
        <taxon>Pseudomonadati</taxon>
        <taxon>Pseudomonadota</taxon>
        <taxon>Gammaproteobacteria</taxon>
        <taxon>Oceanospirillales</taxon>
        <taxon>Halomonadaceae</taxon>
        <taxon>Halomonas</taxon>
    </lineage>
</organism>
<dbReference type="InterPro" id="IPR013762">
    <property type="entry name" value="Integrase-like_cat_sf"/>
</dbReference>
<dbReference type="Pfam" id="PF12835">
    <property type="entry name" value="Integrase_1"/>
    <property type="match status" value="1"/>
</dbReference>
<dbReference type="Gene3D" id="1.10.443.10">
    <property type="entry name" value="Intergrase catalytic core"/>
    <property type="match status" value="1"/>
</dbReference>
<gene>
    <name evidence="4" type="ORF">EKG36_08550</name>
</gene>
<dbReference type="InterPro" id="IPR010998">
    <property type="entry name" value="Integrase_recombinase_N"/>
</dbReference>
<dbReference type="SUPFAM" id="SSF56349">
    <property type="entry name" value="DNA breaking-rejoining enzymes"/>
    <property type="match status" value="1"/>
</dbReference>
<feature type="domain" description="Integrase catalytic" evidence="3">
    <location>
        <begin position="144"/>
        <end position="259"/>
    </location>
</feature>
<dbReference type="EMBL" id="RXNS01000007">
    <property type="protein sequence ID" value="RTR04363.1"/>
    <property type="molecule type" value="Genomic_DNA"/>
</dbReference>